<evidence type="ECO:0000256" key="2">
    <source>
        <dbReference type="ARBA" id="ARBA00004371"/>
    </source>
</evidence>
<evidence type="ECO:0000256" key="7">
    <source>
        <dbReference type="ARBA" id="ARBA00039594"/>
    </source>
</evidence>
<dbReference type="GO" id="GO:0005634">
    <property type="term" value="C:nucleus"/>
    <property type="evidence" value="ECO:0007669"/>
    <property type="project" value="TreeGrafter"/>
</dbReference>
<keyword evidence="4" id="KW-0963">Cytoplasm</keyword>
<keyword evidence="12" id="KW-1185">Reference proteome</keyword>
<comment type="subcellular location">
    <subcellularLocation>
        <location evidence="3">Cytoplasm</location>
    </subcellularLocation>
    <subcellularLocation>
        <location evidence="2">Lysosome</location>
    </subcellularLocation>
    <subcellularLocation>
        <location evidence="1">Membrane</location>
    </subcellularLocation>
</comment>
<evidence type="ECO:0000259" key="10">
    <source>
        <dbReference type="PROSITE" id="PS51886"/>
    </source>
</evidence>
<gene>
    <name evidence="11" type="ORF">L9F63_002636</name>
</gene>
<dbReference type="PANTHER" id="PTHR23354:SF131">
    <property type="entry name" value="MTOR-ASSOCIATED PROTEIN MEAK7"/>
    <property type="match status" value="1"/>
</dbReference>
<evidence type="ECO:0000256" key="5">
    <source>
        <dbReference type="ARBA" id="ARBA00023136"/>
    </source>
</evidence>
<dbReference type="SMART" id="SM00584">
    <property type="entry name" value="TLDc"/>
    <property type="match status" value="1"/>
</dbReference>
<accession>A0AAD7ZRJ5</accession>
<keyword evidence="6" id="KW-0458">Lysosome</keyword>
<keyword evidence="5" id="KW-0472">Membrane</keyword>
<evidence type="ECO:0000313" key="12">
    <source>
        <dbReference type="Proteomes" id="UP001233999"/>
    </source>
</evidence>
<reference evidence="11" key="2">
    <citation type="submission" date="2023-05" db="EMBL/GenBank/DDBJ databases">
        <authorList>
            <person name="Fouks B."/>
        </authorList>
    </citation>
    <scope>NUCLEOTIDE SEQUENCE</scope>
    <source>
        <strain evidence="11">Stay&amp;Tobe</strain>
        <tissue evidence="11">Testes</tissue>
    </source>
</reference>
<dbReference type="EMBL" id="JASPKZ010007260">
    <property type="protein sequence ID" value="KAJ9585560.1"/>
    <property type="molecule type" value="Genomic_DNA"/>
</dbReference>
<dbReference type="Pfam" id="PF07534">
    <property type="entry name" value="TLD"/>
    <property type="match status" value="1"/>
</dbReference>
<name>A0AAD7ZRJ5_DIPPU</name>
<evidence type="ECO:0000256" key="9">
    <source>
        <dbReference type="ARBA" id="ARBA00042134"/>
    </source>
</evidence>
<dbReference type="GO" id="GO:0016020">
    <property type="term" value="C:membrane"/>
    <property type="evidence" value="ECO:0007669"/>
    <property type="project" value="UniProtKB-SubCell"/>
</dbReference>
<evidence type="ECO:0000256" key="6">
    <source>
        <dbReference type="ARBA" id="ARBA00023228"/>
    </source>
</evidence>
<proteinExistence type="predicted"/>
<reference evidence="11" key="1">
    <citation type="journal article" date="2023" name="IScience">
        <title>Live-bearing cockroach genome reveals convergent evolutionary mechanisms linked to viviparity in insects and beyond.</title>
        <authorList>
            <person name="Fouks B."/>
            <person name="Harrison M.C."/>
            <person name="Mikhailova A.A."/>
            <person name="Marchal E."/>
            <person name="English S."/>
            <person name="Carruthers M."/>
            <person name="Jennings E.C."/>
            <person name="Chiamaka E.L."/>
            <person name="Frigard R.A."/>
            <person name="Pippel M."/>
            <person name="Attardo G.M."/>
            <person name="Benoit J.B."/>
            <person name="Bornberg-Bauer E."/>
            <person name="Tobe S.S."/>
        </authorList>
    </citation>
    <scope>NUCLEOTIDE SEQUENCE</scope>
    <source>
        <strain evidence="11">Stay&amp;Tobe</strain>
    </source>
</reference>
<comment type="caution">
    <text evidence="11">The sequence shown here is derived from an EMBL/GenBank/DDBJ whole genome shotgun (WGS) entry which is preliminary data.</text>
</comment>
<evidence type="ECO:0000313" key="11">
    <source>
        <dbReference type="EMBL" id="KAJ9585560.1"/>
    </source>
</evidence>
<evidence type="ECO:0000256" key="3">
    <source>
        <dbReference type="ARBA" id="ARBA00004496"/>
    </source>
</evidence>
<organism evidence="11 12">
    <name type="scientific">Diploptera punctata</name>
    <name type="common">Pacific beetle cockroach</name>
    <dbReference type="NCBI Taxonomy" id="6984"/>
    <lineage>
        <taxon>Eukaryota</taxon>
        <taxon>Metazoa</taxon>
        <taxon>Ecdysozoa</taxon>
        <taxon>Arthropoda</taxon>
        <taxon>Hexapoda</taxon>
        <taxon>Insecta</taxon>
        <taxon>Pterygota</taxon>
        <taxon>Neoptera</taxon>
        <taxon>Polyneoptera</taxon>
        <taxon>Dictyoptera</taxon>
        <taxon>Blattodea</taxon>
        <taxon>Blaberoidea</taxon>
        <taxon>Blaberidae</taxon>
        <taxon>Diplopterinae</taxon>
        <taxon>Diploptera</taxon>
    </lineage>
</organism>
<evidence type="ECO:0000256" key="1">
    <source>
        <dbReference type="ARBA" id="ARBA00004370"/>
    </source>
</evidence>
<evidence type="ECO:0000256" key="4">
    <source>
        <dbReference type="ARBA" id="ARBA00022490"/>
    </source>
</evidence>
<dbReference type="GO" id="GO:0005764">
    <property type="term" value="C:lysosome"/>
    <property type="evidence" value="ECO:0007669"/>
    <property type="project" value="UniProtKB-SubCell"/>
</dbReference>
<feature type="domain" description="TLDc" evidence="10">
    <location>
        <begin position="232"/>
        <end position="399"/>
    </location>
</feature>
<dbReference type="Proteomes" id="UP001233999">
    <property type="component" value="Unassembled WGS sequence"/>
</dbReference>
<protein>
    <recommendedName>
        <fullName evidence="7">MTOR-associated protein MEAK7</fullName>
    </recommendedName>
    <alternativeName>
        <fullName evidence="9">TBC/LysM-associated domain-containing protein 1</fullName>
    </alternativeName>
    <alternativeName>
        <fullName evidence="8">TLD domain-containing protein 1</fullName>
    </alternativeName>
</protein>
<sequence length="472" mass="54472">MGTKSSKHTKILPPTTDLSPEEIANLQKVYTKSRRRSSIRTGLHPEKDNLAGFWKQHAEKDLIALFNSYLLNEEEESDFQQFCNLFFKLTKAPCEETADFIFELLDQNNEEVTYHTVVMYVKDIISSYFMILTSLKDDVLRDWVKHGIVNIESTYNLLAESLCQELKKVNVEHHFVKWYTRCSQFQNIQTVYVYKLFQLPGRQVTYGHQTIEKHLLPMLSGLGKTKKVESVSVLTIADVLFLNVFLPEEKQFEWKLCFSTTLNGLSFGKMMRMIIDKGPNIIIVKDKTGHKFGGYASSSWKIAPTFQGTDESFLFTLHPAMQIHESSGYNNHYQYLNSQQQTLPNGLGMGGQFDYFGLWLDADFGTGHCSETCTTFKHYKMLSSQKYFEVDHVEVWAIVQIQQEEEEEESGKEVTRQSILDKDAGAKALLEIAGREMASDGYQKQQIERKVSLIKQIEKHKDLTVWEKSTFK</sequence>
<dbReference type="PROSITE" id="PS51886">
    <property type="entry name" value="TLDC"/>
    <property type="match status" value="1"/>
</dbReference>
<evidence type="ECO:0000256" key="8">
    <source>
        <dbReference type="ARBA" id="ARBA00041780"/>
    </source>
</evidence>
<dbReference type="InterPro" id="IPR006571">
    <property type="entry name" value="TLDc_dom"/>
</dbReference>
<dbReference type="AlphaFoldDB" id="A0AAD7ZRJ5"/>
<dbReference type="GO" id="GO:0006979">
    <property type="term" value="P:response to oxidative stress"/>
    <property type="evidence" value="ECO:0007669"/>
    <property type="project" value="TreeGrafter"/>
</dbReference>
<dbReference type="PANTHER" id="PTHR23354">
    <property type="entry name" value="NUCLEOLAR PROTEIN 7/ESTROGEN RECEPTOR COACTIVATOR-RELATED"/>
    <property type="match status" value="1"/>
</dbReference>